<feature type="compositionally biased region" description="Basic residues" evidence="1">
    <location>
        <begin position="247"/>
        <end position="256"/>
    </location>
</feature>
<name>A0A6J4MIZ4_9ACTN</name>
<protein>
    <submittedName>
        <fullName evidence="2">Uncharacterized protein</fullName>
    </submittedName>
</protein>
<feature type="compositionally biased region" description="Basic residues" evidence="1">
    <location>
        <begin position="24"/>
        <end position="38"/>
    </location>
</feature>
<feature type="region of interest" description="Disordered" evidence="1">
    <location>
        <begin position="1"/>
        <end position="147"/>
    </location>
</feature>
<feature type="compositionally biased region" description="Basic and acidic residues" evidence="1">
    <location>
        <begin position="69"/>
        <end position="79"/>
    </location>
</feature>
<feature type="compositionally biased region" description="Basic and acidic residues" evidence="1">
    <location>
        <begin position="109"/>
        <end position="118"/>
    </location>
</feature>
<feature type="region of interest" description="Disordered" evidence="1">
    <location>
        <begin position="159"/>
        <end position="288"/>
    </location>
</feature>
<proteinExistence type="predicted"/>
<feature type="compositionally biased region" description="Basic residues" evidence="1">
    <location>
        <begin position="130"/>
        <end position="143"/>
    </location>
</feature>
<organism evidence="2">
    <name type="scientific">uncultured Frankineae bacterium</name>
    <dbReference type="NCBI Taxonomy" id="437475"/>
    <lineage>
        <taxon>Bacteria</taxon>
        <taxon>Bacillati</taxon>
        <taxon>Actinomycetota</taxon>
        <taxon>Actinomycetes</taxon>
        <taxon>Frankiales</taxon>
        <taxon>environmental samples</taxon>
    </lineage>
</organism>
<feature type="non-terminal residue" evidence="2">
    <location>
        <position position="1"/>
    </location>
</feature>
<accession>A0A6J4MIZ4</accession>
<gene>
    <name evidence="2" type="ORF">AVDCRST_MAG16-3044</name>
</gene>
<dbReference type="EMBL" id="CADCUE010000285">
    <property type="protein sequence ID" value="CAA9360794.1"/>
    <property type="molecule type" value="Genomic_DNA"/>
</dbReference>
<dbReference type="AlphaFoldDB" id="A0A6J4MIZ4"/>
<evidence type="ECO:0000256" key="1">
    <source>
        <dbReference type="SAM" id="MobiDB-lite"/>
    </source>
</evidence>
<feature type="compositionally biased region" description="Basic residues" evidence="1">
    <location>
        <begin position="182"/>
        <end position="194"/>
    </location>
</feature>
<reference evidence="2" key="1">
    <citation type="submission" date="2020-02" db="EMBL/GenBank/DDBJ databases">
        <authorList>
            <person name="Meier V. D."/>
        </authorList>
    </citation>
    <scope>NUCLEOTIDE SEQUENCE</scope>
    <source>
        <strain evidence="2">AVDCRST_MAG16</strain>
    </source>
</reference>
<sequence length="288" mass="30821">GQVGRGDGGQQRHRTGHGAGAGGRRLRRDRHGPQRRQGRAGGAGRRGAGRARPDGGGRRRRRRQLRVGLRRDRCPDRRRSVGRGQQRRLRAVRSGRGRHRRAGPGAAGDQRRGPDAHRPAGAPADEGARRGPHRQHQLGRRPHVAAPLGLVLRVQARAGGGDRRAAHGGRARRGAGGARRARDVRHRHLVRGAGRRLPGPEQRPLRRGVRAVAGPGRTQRPAARPGVGRAHGPTGAGQPGAAGPLRRGGRCRRRHPGRDAAADRRHRRRQGRGGRPAGLAPASAVPAV</sequence>
<evidence type="ECO:0000313" key="2">
    <source>
        <dbReference type="EMBL" id="CAA9360794.1"/>
    </source>
</evidence>
<feature type="compositionally biased region" description="Basic residues" evidence="1">
    <location>
        <begin position="85"/>
        <end position="102"/>
    </location>
</feature>
<feature type="non-terminal residue" evidence="2">
    <location>
        <position position="288"/>
    </location>
</feature>